<keyword evidence="13" id="KW-1185">Reference proteome</keyword>
<evidence type="ECO:0000313" key="13">
    <source>
        <dbReference type="Proteomes" id="UP001596492"/>
    </source>
</evidence>
<gene>
    <name evidence="12" type="primary">gspG</name>
    <name evidence="12" type="ORF">ACFQS8_01880</name>
</gene>
<evidence type="ECO:0000256" key="1">
    <source>
        <dbReference type="ARBA" id="ARBA00004377"/>
    </source>
</evidence>
<dbReference type="Gene3D" id="3.30.700.10">
    <property type="entry name" value="Glycoprotein, Type 4 Pilin"/>
    <property type="match status" value="1"/>
</dbReference>
<dbReference type="SUPFAM" id="SSF54523">
    <property type="entry name" value="Pili subunits"/>
    <property type="match status" value="1"/>
</dbReference>
<evidence type="ECO:0000256" key="8">
    <source>
        <dbReference type="ARBA" id="ARBA00022989"/>
    </source>
</evidence>
<comment type="similarity">
    <text evidence="2">Belongs to the GSP G family.</text>
</comment>
<dbReference type="PROSITE" id="PS00409">
    <property type="entry name" value="PROKAR_NTER_METHYL"/>
    <property type="match status" value="1"/>
</dbReference>
<proteinExistence type="inferred from homology"/>
<evidence type="ECO:0000313" key="12">
    <source>
        <dbReference type="EMBL" id="MFC7290354.1"/>
    </source>
</evidence>
<dbReference type="PANTHER" id="PTHR30093:SF44">
    <property type="entry name" value="TYPE II SECRETION SYSTEM CORE PROTEIN G"/>
    <property type="match status" value="1"/>
</dbReference>
<evidence type="ECO:0000256" key="2">
    <source>
        <dbReference type="ARBA" id="ARBA00009984"/>
    </source>
</evidence>
<keyword evidence="5" id="KW-0488">Methylation</keyword>
<dbReference type="InterPro" id="IPR013545">
    <property type="entry name" value="T2SS_protein-GspG_C"/>
</dbReference>
<dbReference type="NCBIfam" id="TIGR02532">
    <property type="entry name" value="IV_pilin_GFxxxE"/>
    <property type="match status" value="1"/>
</dbReference>
<organism evidence="12 13">
    <name type="scientific">Hirschia litorea</name>
    <dbReference type="NCBI Taxonomy" id="1199156"/>
    <lineage>
        <taxon>Bacteria</taxon>
        <taxon>Pseudomonadati</taxon>
        <taxon>Pseudomonadota</taxon>
        <taxon>Alphaproteobacteria</taxon>
        <taxon>Hyphomonadales</taxon>
        <taxon>Hyphomonadaceae</taxon>
        <taxon>Hirschia</taxon>
    </lineage>
</organism>
<dbReference type="PRINTS" id="PR00813">
    <property type="entry name" value="BCTERIALGSPG"/>
</dbReference>
<dbReference type="Pfam" id="PF08334">
    <property type="entry name" value="T2SSG"/>
    <property type="match status" value="1"/>
</dbReference>
<evidence type="ECO:0000256" key="3">
    <source>
        <dbReference type="ARBA" id="ARBA00020042"/>
    </source>
</evidence>
<dbReference type="InterPro" id="IPR012902">
    <property type="entry name" value="N_methyl_site"/>
</dbReference>
<keyword evidence="4" id="KW-1003">Cell membrane</keyword>
<keyword evidence="6" id="KW-0997">Cell inner membrane</keyword>
<reference evidence="13" key="1">
    <citation type="journal article" date="2019" name="Int. J. Syst. Evol. Microbiol.">
        <title>The Global Catalogue of Microorganisms (GCM) 10K type strain sequencing project: providing services to taxonomists for standard genome sequencing and annotation.</title>
        <authorList>
            <consortium name="The Broad Institute Genomics Platform"/>
            <consortium name="The Broad Institute Genome Sequencing Center for Infectious Disease"/>
            <person name="Wu L."/>
            <person name="Ma J."/>
        </authorList>
    </citation>
    <scope>NUCLEOTIDE SEQUENCE [LARGE SCALE GENOMIC DNA]</scope>
    <source>
        <strain evidence="13">CCUG 51308</strain>
    </source>
</reference>
<evidence type="ECO:0000256" key="9">
    <source>
        <dbReference type="ARBA" id="ARBA00023136"/>
    </source>
</evidence>
<feature type="transmembrane region" description="Helical" evidence="10">
    <location>
        <begin position="20"/>
        <end position="39"/>
    </location>
</feature>
<evidence type="ECO:0000256" key="5">
    <source>
        <dbReference type="ARBA" id="ARBA00022481"/>
    </source>
</evidence>
<dbReference type="InterPro" id="IPR000983">
    <property type="entry name" value="Bac_GSPG_pilin"/>
</dbReference>
<dbReference type="EMBL" id="JBHTBR010000002">
    <property type="protein sequence ID" value="MFC7290354.1"/>
    <property type="molecule type" value="Genomic_DNA"/>
</dbReference>
<accession>A0ABW2IGY7</accession>
<keyword evidence="7 10" id="KW-0812">Transmembrane</keyword>
<evidence type="ECO:0000256" key="10">
    <source>
        <dbReference type="SAM" id="Phobius"/>
    </source>
</evidence>
<feature type="domain" description="Type II secretion system protein GspG C-terminal" evidence="11">
    <location>
        <begin position="37"/>
        <end position="146"/>
    </location>
</feature>
<sequence length="148" mass="16188">MNNSIENATSEEAGFTLVELMVVVFIMGLLATVVLVNVMGNVDTSRVKKASVDIATLESSLDRYRLQLIDYPTTEQGLEALVTAPEDLSRPELYPAGGFIKRLPLDPWGNDYQYVYPGEHGVVDIYSFGADGQLGGEELDADIGNWTN</sequence>
<evidence type="ECO:0000256" key="7">
    <source>
        <dbReference type="ARBA" id="ARBA00022692"/>
    </source>
</evidence>
<dbReference type="Pfam" id="PF07963">
    <property type="entry name" value="N_methyl"/>
    <property type="match status" value="1"/>
</dbReference>
<dbReference type="RefSeq" id="WP_382166569.1">
    <property type="nucleotide sequence ID" value="NZ_JBHTBR010000002.1"/>
</dbReference>
<evidence type="ECO:0000256" key="4">
    <source>
        <dbReference type="ARBA" id="ARBA00022475"/>
    </source>
</evidence>
<name>A0ABW2IGY7_9PROT</name>
<keyword evidence="8 10" id="KW-1133">Transmembrane helix</keyword>
<evidence type="ECO:0000259" key="11">
    <source>
        <dbReference type="Pfam" id="PF08334"/>
    </source>
</evidence>
<protein>
    <recommendedName>
        <fullName evidence="3">Type II secretion system core protein G</fullName>
    </recommendedName>
</protein>
<dbReference type="Proteomes" id="UP001596492">
    <property type="component" value="Unassembled WGS sequence"/>
</dbReference>
<comment type="caution">
    <text evidence="12">The sequence shown here is derived from an EMBL/GenBank/DDBJ whole genome shotgun (WGS) entry which is preliminary data.</text>
</comment>
<dbReference type="InterPro" id="IPR045584">
    <property type="entry name" value="Pilin-like"/>
</dbReference>
<comment type="subcellular location">
    <subcellularLocation>
        <location evidence="1">Cell inner membrane</location>
        <topology evidence="1">Single-pass membrane protein</topology>
    </subcellularLocation>
</comment>
<evidence type="ECO:0000256" key="6">
    <source>
        <dbReference type="ARBA" id="ARBA00022519"/>
    </source>
</evidence>
<dbReference type="PANTHER" id="PTHR30093">
    <property type="entry name" value="GENERAL SECRETION PATHWAY PROTEIN G"/>
    <property type="match status" value="1"/>
</dbReference>
<keyword evidence="9 10" id="KW-0472">Membrane</keyword>
<dbReference type="InterPro" id="IPR010054">
    <property type="entry name" value="Type2_sec_GspG"/>
</dbReference>
<dbReference type="NCBIfam" id="TIGR01710">
    <property type="entry name" value="typeII_sec_gspG"/>
    <property type="match status" value="1"/>
</dbReference>